<evidence type="ECO:0000313" key="1">
    <source>
        <dbReference type="EMBL" id="EYC29191.1"/>
    </source>
</evidence>
<dbReference type="EMBL" id="JARK01001342">
    <property type="protein sequence ID" value="EYC29191.1"/>
    <property type="molecule type" value="Genomic_DNA"/>
</dbReference>
<dbReference type="AlphaFoldDB" id="A0A016VPE6"/>
<keyword evidence="2" id="KW-1185">Reference proteome</keyword>
<evidence type="ECO:0000313" key="2">
    <source>
        <dbReference type="Proteomes" id="UP000024635"/>
    </source>
</evidence>
<comment type="caution">
    <text evidence="1">The sequence shown here is derived from an EMBL/GenBank/DDBJ whole genome shotgun (WGS) entry which is preliminary data.</text>
</comment>
<proteinExistence type="predicted"/>
<protein>
    <submittedName>
        <fullName evidence="1">Uncharacterized protein</fullName>
    </submittedName>
</protein>
<reference evidence="2" key="1">
    <citation type="journal article" date="2015" name="Nat. Genet.">
        <title>The genome and transcriptome of the zoonotic hookworm Ancylostoma ceylanicum identify infection-specific gene families.</title>
        <authorList>
            <person name="Schwarz E.M."/>
            <person name="Hu Y."/>
            <person name="Antoshechkin I."/>
            <person name="Miller M.M."/>
            <person name="Sternberg P.W."/>
            <person name="Aroian R.V."/>
        </authorList>
    </citation>
    <scope>NUCLEOTIDE SEQUENCE</scope>
    <source>
        <strain evidence="2">HY135</strain>
    </source>
</reference>
<organism evidence="1 2">
    <name type="scientific">Ancylostoma ceylanicum</name>
    <dbReference type="NCBI Taxonomy" id="53326"/>
    <lineage>
        <taxon>Eukaryota</taxon>
        <taxon>Metazoa</taxon>
        <taxon>Ecdysozoa</taxon>
        <taxon>Nematoda</taxon>
        <taxon>Chromadorea</taxon>
        <taxon>Rhabditida</taxon>
        <taxon>Rhabditina</taxon>
        <taxon>Rhabditomorpha</taxon>
        <taxon>Strongyloidea</taxon>
        <taxon>Ancylostomatidae</taxon>
        <taxon>Ancylostomatinae</taxon>
        <taxon>Ancylostoma</taxon>
    </lineage>
</organism>
<name>A0A016VPE6_9BILA</name>
<sequence length="67" mass="7583">MQRLIFFSQILQVEQNKSRNLKYCAPPSKHCGPLAHLVTLLEGWPHGYCIALPEVRRRCASSCASEV</sequence>
<accession>A0A016VPE6</accession>
<dbReference type="Proteomes" id="UP000024635">
    <property type="component" value="Unassembled WGS sequence"/>
</dbReference>
<gene>
    <name evidence="1" type="primary">Acey_s0006.g2833</name>
    <name evidence="1" type="ORF">Y032_0006g2833</name>
</gene>